<dbReference type="InterPro" id="IPR006027">
    <property type="entry name" value="NusB_RsmB_TIM44"/>
</dbReference>
<name>A0A3D4V4W5_9BACT</name>
<proteinExistence type="inferred from homology"/>
<gene>
    <name evidence="6 9" type="primary">nusB</name>
    <name evidence="9" type="ORF">DGD08_02975</name>
</gene>
<comment type="function">
    <text evidence="6">Involved in transcription antitermination. Required for transcription of ribosomal RNA (rRNA) genes. Binds specifically to the boxA antiterminator sequence of the ribosomal RNA (rrn) operons.</text>
</comment>
<reference evidence="9 10" key="1">
    <citation type="journal article" date="2018" name="Nat. Biotechnol.">
        <title>A standardized bacterial taxonomy based on genome phylogeny substantially revises the tree of life.</title>
        <authorList>
            <person name="Parks D.H."/>
            <person name="Chuvochina M."/>
            <person name="Waite D.W."/>
            <person name="Rinke C."/>
            <person name="Skarshewski A."/>
            <person name="Chaumeil P.A."/>
            <person name="Hugenholtz P."/>
        </authorList>
    </citation>
    <scope>NUCLEOTIDE SEQUENCE [LARGE SCALE GENOMIC DNA]</scope>
    <source>
        <strain evidence="9">UBA8844</strain>
    </source>
</reference>
<dbReference type="PANTHER" id="PTHR11078:SF3">
    <property type="entry name" value="ANTITERMINATION NUSB DOMAIN-CONTAINING PROTEIN"/>
    <property type="match status" value="1"/>
</dbReference>
<dbReference type="EMBL" id="DPIY01000004">
    <property type="protein sequence ID" value="HCT56156.1"/>
    <property type="molecule type" value="Genomic_DNA"/>
</dbReference>
<evidence type="ECO:0000313" key="10">
    <source>
        <dbReference type="Proteomes" id="UP000264071"/>
    </source>
</evidence>
<keyword evidence="2 6" id="KW-0889">Transcription antitermination</keyword>
<evidence type="ECO:0000256" key="7">
    <source>
        <dbReference type="SAM" id="MobiDB-lite"/>
    </source>
</evidence>
<dbReference type="PANTHER" id="PTHR11078">
    <property type="entry name" value="N UTILIZATION SUBSTANCE PROTEIN B-RELATED"/>
    <property type="match status" value="1"/>
</dbReference>
<evidence type="ECO:0000313" key="9">
    <source>
        <dbReference type="EMBL" id="HCT56156.1"/>
    </source>
</evidence>
<dbReference type="GO" id="GO:0031564">
    <property type="term" value="P:transcription antitermination"/>
    <property type="evidence" value="ECO:0007669"/>
    <property type="project" value="UniProtKB-KW"/>
</dbReference>
<evidence type="ECO:0000256" key="3">
    <source>
        <dbReference type="ARBA" id="ARBA00022884"/>
    </source>
</evidence>
<dbReference type="Pfam" id="PF01029">
    <property type="entry name" value="NusB"/>
    <property type="match status" value="1"/>
</dbReference>
<evidence type="ECO:0000259" key="8">
    <source>
        <dbReference type="Pfam" id="PF01029"/>
    </source>
</evidence>
<organism evidence="9 10">
    <name type="scientific">Gemmatimonas aurantiaca</name>
    <dbReference type="NCBI Taxonomy" id="173480"/>
    <lineage>
        <taxon>Bacteria</taxon>
        <taxon>Pseudomonadati</taxon>
        <taxon>Gemmatimonadota</taxon>
        <taxon>Gemmatimonadia</taxon>
        <taxon>Gemmatimonadales</taxon>
        <taxon>Gemmatimonadaceae</taxon>
        <taxon>Gemmatimonas</taxon>
    </lineage>
</organism>
<keyword evidence="3 6" id="KW-0694">RNA-binding</keyword>
<dbReference type="InterPro" id="IPR011605">
    <property type="entry name" value="NusB_fam"/>
</dbReference>
<sequence>MMSNLRDEAFWDAPMQEPLAPKQGRRTRGRKVTREERMETRGRARALQALYAADLRDLTQVKRIATTVFDDLAIDPAERLFASRLIATVADRGAVLDAALVEVTANWRLERLGAIERSVLRLAAAELAREETPVKVVLQEAVHLAERYGTERSARFVNGVLDAYARRLGRL</sequence>
<keyword evidence="4 6" id="KW-0805">Transcription regulation</keyword>
<accession>A0A3D4V4W5</accession>
<dbReference type="GO" id="GO:0003723">
    <property type="term" value="F:RNA binding"/>
    <property type="evidence" value="ECO:0007669"/>
    <property type="project" value="UniProtKB-UniRule"/>
</dbReference>
<evidence type="ECO:0000256" key="6">
    <source>
        <dbReference type="HAMAP-Rule" id="MF_00073"/>
    </source>
</evidence>
<dbReference type="NCBIfam" id="TIGR01951">
    <property type="entry name" value="nusB"/>
    <property type="match status" value="1"/>
</dbReference>
<comment type="similarity">
    <text evidence="1 6">Belongs to the NusB family.</text>
</comment>
<evidence type="ECO:0000256" key="5">
    <source>
        <dbReference type="ARBA" id="ARBA00023163"/>
    </source>
</evidence>
<feature type="region of interest" description="Disordered" evidence="7">
    <location>
        <begin position="13"/>
        <end position="38"/>
    </location>
</feature>
<dbReference type="Gene3D" id="1.10.940.10">
    <property type="entry name" value="NusB-like"/>
    <property type="match status" value="1"/>
</dbReference>
<dbReference type="HAMAP" id="MF_00073">
    <property type="entry name" value="NusB"/>
    <property type="match status" value="1"/>
</dbReference>
<dbReference type="GO" id="GO:0006353">
    <property type="term" value="P:DNA-templated transcription termination"/>
    <property type="evidence" value="ECO:0007669"/>
    <property type="project" value="UniProtKB-UniRule"/>
</dbReference>
<dbReference type="SUPFAM" id="SSF48013">
    <property type="entry name" value="NusB-like"/>
    <property type="match status" value="1"/>
</dbReference>
<dbReference type="AlphaFoldDB" id="A0A3D4V4W5"/>
<dbReference type="Proteomes" id="UP000264071">
    <property type="component" value="Unassembled WGS sequence"/>
</dbReference>
<evidence type="ECO:0000256" key="1">
    <source>
        <dbReference type="ARBA" id="ARBA00005952"/>
    </source>
</evidence>
<dbReference type="InterPro" id="IPR035926">
    <property type="entry name" value="NusB-like_sf"/>
</dbReference>
<dbReference type="GO" id="GO:0005829">
    <property type="term" value="C:cytosol"/>
    <property type="evidence" value="ECO:0007669"/>
    <property type="project" value="TreeGrafter"/>
</dbReference>
<protein>
    <recommendedName>
        <fullName evidence="6">Transcription antitermination protein NusB</fullName>
    </recommendedName>
    <alternativeName>
        <fullName evidence="6">Antitermination factor NusB</fullName>
    </alternativeName>
</protein>
<evidence type="ECO:0000256" key="4">
    <source>
        <dbReference type="ARBA" id="ARBA00023015"/>
    </source>
</evidence>
<feature type="domain" description="NusB/RsmB/TIM44" evidence="8">
    <location>
        <begin position="43"/>
        <end position="166"/>
    </location>
</feature>
<comment type="caution">
    <text evidence="9">The sequence shown here is derived from an EMBL/GenBank/DDBJ whole genome shotgun (WGS) entry which is preliminary data.</text>
</comment>
<evidence type="ECO:0000256" key="2">
    <source>
        <dbReference type="ARBA" id="ARBA00022814"/>
    </source>
</evidence>
<keyword evidence="5 6" id="KW-0804">Transcription</keyword>